<organism evidence="2 3">
    <name type="scientific">Salipaludibacillus neizhouensis</name>
    <dbReference type="NCBI Taxonomy" id="885475"/>
    <lineage>
        <taxon>Bacteria</taxon>
        <taxon>Bacillati</taxon>
        <taxon>Bacillota</taxon>
        <taxon>Bacilli</taxon>
        <taxon>Bacillales</taxon>
        <taxon>Bacillaceae</taxon>
    </lineage>
</organism>
<evidence type="ECO:0000313" key="2">
    <source>
        <dbReference type="EMBL" id="RKL65187.1"/>
    </source>
</evidence>
<dbReference type="Gene3D" id="3.40.50.880">
    <property type="match status" value="1"/>
</dbReference>
<dbReference type="RefSeq" id="WP_110937602.1">
    <property type="nucleotide sequence ID" value="NZ_KZ614146.1"/>
</dbReference>
<gene>
    <name evidence="2" type="ORF">CR203_22000</name>
</gene>
<dbReference type="PANTHER" id="PTHR43130:SF14">
    <property type="entry name" value="DJ-1_PFPI DOMAIN-CONTAINING PROTEIN"/>
    <property type="match status" value="1"/>
</dbReference>
<proteinExistence type="predicted"/>
<dbReference type="Proteomes" id="UP000281498">
    <property type="component" value="Unassembled WGS sequence"/>
</dbReference>
<accession>A0A3A9JXI1</accession>
<dbReference type="SUPFAM" id="SSF52317">
    <property type="entry name" value="Class I glutamine amidotransferase-like"/>
    <property type="match status" value="1"/>
</dbReference>
<reference evidence="2 3" key="1">
    <citation type="submission" date="2017-10" db="EMBL/GenBank/DDBJ databases">
        <title>Bacillus sp. nov., a halophilic bacterium isolated from a Keqin Lake.</title>
        <authorList>
            <person name="Wang H."/>
        </authorList>
    </citation>
    <scope>NUCLEOTIDE SEQUENCE [LARGE SCALE GENOMIC DNA]</scope>
    <source>
        <strain evidence="2 3">KCTC 13187</strain>
    </source>
</reference>
<sequence length="199" mass="22227">MNKQWTVGILLFDEIEVLDFAGPFEVFSVTKYEDFTTRAFIVSTISETGEMIHARNGLKVQPDYSFENAPSFDIVVVPGGPGARETQIHNRRVIEWITSQMTNVHIMTSVCTGAFLLAKAGLLNGKTATTHWFSYDRFENKFPKVTLQRNVKFVDQGNIVTSGGVSAGINMSFHIVNRLLGKEIASNTARGMEYEILLD</sequence>
<comment type="caution">
    <text evidence="2">The sequence shown here is derived from an EMBL/GenBank/DDBJ whole genome shotgun (WGS) entry which is preliminary data.</text>
</comment>
<dbReference type="PANTHER" id="PTHR43130">
    <property type="entry name" value="ARAC-FAMILY TRANSCRIPTIONAL REGULATOR"/>
    <property type="match status" value="1"/>
</dbReference>
<dbReference type="EMBL" id="PDOE01000021">
    <property type="protein sequence ID" value="RKL65187.1"/>
    <property type="molecule type" value="Genomic_DNA"/>
</dbReference>
<dbReference type="Pfam" id="PF01965">
    <property type="entry name" value="DJ-1_PfpI"/>
    <property type="match status" value="1"/>
</dbReference>
<dbReference type="GO" id="GO:0006355">
    <property type="term" value="P:regulation of DNA-templated transcription"/>
    <property type="evidence" value="ECO:0007669"/>
    <property type="project" value="TreeGrafter"/>
</dbReference>
<dbReference type="OrthoDB" id="9803764at2"/>
<dbReference type="InterPro" id="IPR002818">
    <property type="entry name" value="DJ-1/PfpI"/>
</dbReference>
<dbReference type="AlphaFoldDB" id="A0A3A9JXI1"/>
<protein>
    <submittedName>
        <fullName evidence="2">AraC family transcriptional regulator</fullName>
    </submittedName>
</protein>
<feature type="domain" description="DJ-1/PfpI" evidence="1">
    <location>
        <begin position="7"/>
        <end position="177"/>
    </location>
</feature>
<dbReference type="CDD" id="cd03139">
    <property type="entry name" value="GATase1_PfpI_2"/>
    <property type="match status" value="1"/>
</dbReference>
<keyword evidence="3" id="KW-1185">Reference proteome</keyword>
<name>A0A3A9JXI1_9BACI</name>
<dbReference type="InterPro" id="IPR029062">
    <property type="entry name" value="Class_I_gatase-like"/>
</dbReference>
<evidence type="ECO:0000259" key="1">
    <source>
        <dbReference type="Pfam" id="PF01965"/>
    </source>
</evidence>
<dbReference type="InterPro" id="IPR052158">
    <property type="entry name" value="INH-QAR"/>
</dbReference>
<evidence type="ECO:0000313" key="3">
    <source>
        <dbReference type="Proteomes" id="UP000281498"/>
    </source>
</evidence>